<protein>
    <submittedName>
        <fullName evidence="2">Uncharacterized protein</fullName>
    </submittedName>
</protein>
<evidence type="ECO:0000313" key="2">
    <source>
        <dbReference type="EMBL" id="OAY40506.1"/>
    </source>
</evidence>
<reference evidence="2" key="1">
    <citation type="submission" date="2016-02" db="EMBL/GenBank/DDBJ databases">
        <title>WGS assembly of Manihot esculenta.</title>
        <authorList>
            <person name="Bredeson J.V."/>
            <person name="Prochnik S.E."/>
            <person name="Lyons J.B."/>
            <person name="Schmutz J."/>
            <person name="Grimwood J."/>
            <person name="Vrebalov J."/>
            <person name="Bart R.S."/>
            <person name="Amuge T."/>
            <person name="Ferguson M.E."/>
            <person name="Green R."/>
            <person name="Putnam N."/>
            <person name="Stites J."/>
            <person name="Rounsley S."/>
            <person name="Rokhsar D.S."/>
        </authorList>
    </citation>
    <scope>NUCLEOTIDE SEQUENCE [LARGE SCALE GENOMIC DNA]</scope>
    <source>
        <tissue evidence="2">Leaf</tissue>
    </source>
</reference>
<dbReference type="AlphaFoldDB" id="A0A2C9V9H0"/>
<feature type="compositionally biased region" description="Basic and acidic residues" evidence="1">
    <location>
        <begin position="1"/>
        <end position="11"/>
    </location>
</feature>
<proteinExistence type="predicted"/>
<accession>A0A2C9V9H0</accession>
<evidence type="ECO:0000256" key="1">
    <source>
        <dbReference type="SAM" id="MobiDB-lite"/>
    </source>
</evidence>
<name>A0A2C9V9H0_MANES</name>
<sequence length="48" mass="5789">MRILHTDAPRSEEEEAGRCWPARSSQEREKMVGSQFERRKVVRRWRGC</sequence>
<feature type="region of interest" description="Disordered" evidence="1">
    <location>
        <begin position="1"/>
        <end position="26"/>
    </location>
</feature>
<organism evidence="2">
    <name type="scientific">Manihot esculenta</name>
    <name type="common">Cassava</name>
    <name type="synonym">Jatropha manihot</name>
    <dbReference type="NCBI Taxonomy" id="3983"/>
    <lineage>
        <taxon>Eukaryota</taxon>
        <taxon>Viridiplantae</taxon>
        <taxon>Streptophyta</taxon>
        <taxon>Embryophyta</taxon>
        <taxon>Tracheophyta</taxon>
        <taxon>Spermatophyta</taxon>
        <taxon>Magnoliopsida</taxon>
        <taxon>eudicotyledons</taxon>
        <taxon>Gunneridae</taxon>
        <taxon>Pentapetalae</taxon>
        <taxon>rosids</taxon>
        <taxon>fabids</taxon>
        <taxon>Malpighiales</taxon>
        <taxon>Euphorbiaceae</taxon>
        <taxon>Crotonoideae</taxon>
        <taxon>Manihoteae</taxon>
        <taxon>Manihot</taxon>
    </lineage>
</organism>
<dbReference type="EMBL" id="CM004395">
    <property type="protein sequence ID" value="OAY40506.1"/>
    <property type="molecule type" value="Genomic_DNA"/>
</dbReference>
<gene>
    <name evidence="2" type="ORF">MANES_09G027400</name>
</gene>